<proteinExistence type="predicted"/>
<dbReference type="EMBL" id="JAGTJQ010000001">
    <property type="protein sequence ID" value="KAH7039545.1"/>
    <property type="molecule type" value="Genomic_DNA"/>
</dbReference>
<sequence length="107" mass="12164">MVWEVHQYRDYPLDPANKVSSKTSRYYELPDMTLQTLQLGKGGDNPPDAWAGLHEGKQSVVPSKKKLDQARADVQKDFANDNNPDKPKTFAQRSQQNAPEFIVAYQN</sequence>
<evidence type="ECO:0000313" key="2">
    <source>
        <dbReference type="EMBL" id="KAH7039545.1"/>
    </source>
</evidence>
<feature type="region of interest" description="Disordered" evidence="1">
    <location>
        <begin position="40"/>
        <end position="98"/>
    </location>
</feature>
<gene>
    <name evidence="2" type="ORF">B0I36DRAFT_356960</name>
</gene>
<evidence type="ECO:0000313" key="3">
    <source>
        <dbReference type="Proteomes" id="UP000756346"/>
    </source>
</evidence>
<protein>
    <submittedName>
        <fullName evidence="2">Uncharacterized protein</fullName>
    </submittedName>
</protein>
<dbReference type="RefSeq" id="XP_046017600.1">
    <property type="nucleotide sequence ID" value="XM_046157721.1"/>
</dbReference>
<dbReference type="Proteomes" id="UP000756346">
    <property type="component" value="Unassembled WGS sequence"/>
</dbReference>
<dbReference type="AlphaFoldDB" id="A0A9P8YFX9"/>
<name>A0A9P8YFX9_9PEZI</name>
<reference evidence="2" key="1">
    <citation type="journal article" date="2021" name="Nat. Commun.">
        <title>Genetic determinants of endophytism in the Arabidopsis root mycobiome.</title>
        <authorList>
            <person name="Mesny F."/>
            <person name="Miyauchi S."/>
            <person name="Thiergart T."/>
            <person name="Pickel B."/>
            <person name="Atanasova L."/>
            <person name="Karlsson M."/>
            <person name="Huettel B."/>
            <person name="Barry K.W."/>
            <person name="Haridas S."/>
            <person name="Chen C."/>
            <person name="Bauer D."/>
            <person name="Andreopoulos W."/>
            <person name="Pangilinan J."/>
            <person name="LaButti K."/>
            <person name="Riley R."/>
            <person name="Lipzen A."/>
            <person name="Clum A."/>
            <person name="Drula E."/>
            <person name="Henrissat B."/>
            <person name="Kohler A."/>
            <person name="Grigoriev I.V."/>
            <person name="Martin F.M."/>
            <person name="Hacquard S."/>
        </authorList>
    </citation>
    <scope>NUCLEOTIDE SEQUENCE</scope>
    <source>
        <strain evidence="2">MPI-CAGE-CH-0230</strain>
    </source>
</reference>
<dbReference type="OrthoDB" id="3539671at2759"/>
<dbReference type="GeneID" id="70187267"/>
<organism evidence="2 3">
    <name type="scientific">Microdochium trichocladiopsis</name>
    <dbReference type="NCBI Taxonomy" id="1682393"/>
    <lineage>
        <taxon>Eukaryota</taxon>
        <taxon>Fungi</taxon>
        <taxon>Dikarya</taxon>
        <taxon>Ascomycota</taxon>
        <taxon>Pezizomycotina</taxon>
        <taxon>Sordariomycetes</taxon>
        <taxon>Xylariomycetidae</taxon>
        <taxon>Xylariales</taxon>
        <taxon>Microdochiaceae</taxon>
        <taxon>Microdochium</taxon>
    </lineage>
</organism>
<accession>A0A9P8YFX9</accession>
<evidence type="ECO:0000256" key="1">
    <source>
        <dbReference type="SAM" id="MobiDB-lite"/>
    </source>
</evidence>
<comment type="caution">
    <text evidence="2">The sequence shown here is derived from an EMBL/GenBank/DDBJ whole genome shotgun (WGS) entry which is preliminary data.</text>
</comment>
<feature type="compositionally biased region" description="Basic and acidic residues" evidence="1">
    <location>
        <begin position="65"/>
        <end position="88"/>
    </location>
</feature>
<keyword evidence="3" id="KW-1185">Reference proteome</keyword>